<reference evidence="2 3" key="1">
    <citation type="submission" date="2019-02" db="EMBL/GenBank/DDBJ databases">
        <title>Prokaryotic population dynamics and viral predation in marine succession experiment using metagenomics: the confinement effect.</title>
        <authorList>
            <person name="Haro-Moreno J.M."/>
            <person name="Rodriguez-Valera F."/>
            <person name="Lopez-Perez M."/>
        </authorList>
    </citation>
    <scope>NUCLEOTIDE SEQUENCE [LARGE SCALE GENOMIC DNA]</scope>
    <source>
        <strain evidence="2">MED-G167</strain>
    </source>
</reference>
<evidence type="ECO:0000313" key="3">
    <source>
        <dbReference type="Proteomes" id="UP000318359"/>
    </source>
</evidence>
<sequence length="291" mass="33778">MNVRQKGLFICFAVYAVALIASIIVAKHFVGMHQWAVVSIGHLVATLVVYIASYIYQNSSLYDPFWSVAPAPIAIYIAFWPESGVINYEKIILVLLPVLFWSMRLTYNWASKWEGLIEEDFRYINLKKGSKLRINFVDFFGIHLFPTAQVNLSLLPIYYILSKSSADIHWFLYCASVFTLLAVVLETVADKQMKEFAKDPINRGTTMQKGLWKFSRHPNYFGEVSFWFGLFLMTLSLDDYPAWLFISPLSMYLMFALVTCRMMDDRSLEKRSDYADYMQKTSQLFLWPPSK</sequence>
<keyword evidence="1" id="KW-0472">Membrane</keyword>
<dbReference type="EMBL" id="SHBM01000007">
    <property type="protein sequence ID" value="RZO18516.1"/>
    <property type="molecule type" value="Genomic_DNA"/>
</dbReference>
<dbReference type="AlphaFoldDB" id="A0A520MBA8"/>
<dbReference type="PANTHER" id="PTHR32251:SF23">
    <property type="entry name" value="3-OXO-5-ALPHA-STEROID 4-DEHYDROGENASE (DUF1295)"/>
    <property type="match status" value="1"/>
</dbReference>
<feature type="transmembrane region" description="Helical" evidence="1">
    <location>
        <begin position="61"/>
        <end position="79"/>
    </location>
</feature>
<dbReference type="PROSITE" id="PS50244">
    <property type="entry name" value="S5A_REDUCTASE"/>
    <property type="match status" value="1"/>
</dbReference>
<feature type="transmembrane region" description="Helical" evidence="1">
    <location>
        <begin position="243"/>
        <end position="263"/>
    </location>
</feature>
<feature type="transmembrane region" description="Helical" evidence="1">
    <location>
        <begin position="136"/>
        <end position="158"/>
    </location>
</feature>
<name>A0A520MBA8_9GAMM</name>
<dbReference type="PANTHER" id="PTHR32251">
    <property type="entry name" value="3-OXO-5-ALPHA-STEROID 4-DEHYDROGENASE"/>
    <property type="match status" value="1"/>
</dbReference>
<dbReference type="InterPro" id="IPR010721">
    <property type="entry name" value="UstE-like"/>
</dbReference>
<evidence type="ECO:0000256" key="1">
    <source>
        <dbReference type="SAM" id="Phobius"/>
    </source>
</evidence>
<proteinExistence type="predicted"/>
<keyword evidence="1" id="KW-0812">Transmembrane</keyword>
<evidence type="ECO:0000313" key="2">
    <source>
        <dbReference type="EMBL" id="RZO18516.1"/>
    </source>
</evidence>
<accession>A0A520MBA8</accession>
<comment type="caution">
    <text evidence="2">The sequence shown here is derived from an EMBL/GenBank/DDBJ whole genome shotgun (WGS) entry which is preliminary data.</text>
</comment>
<dbReference type="GO" id="GO:0016020">
    <property type="term" value="C:membrane"/>
    <property type="evidence" value="ECO:0007669"/>
    <property type="project" value="TreeGrafter"/>
</dbReference>
<keyword evidence="1" id="KW-1133">Transmembrane helix</keyword>
<feature type="transmembrane region" description="Helical" evidence="1">
    <location>
        <begin position="7"/>
        <end position="29"/>
    </location>
</feature>
<protein>
    <submittedName>
        <fullName evidence="2">DUF1295 domain-containing protein</fullName>
    </submittedName>
</protein>
<feature type="transmembrane region" description="Helical" evidence="1">
    <location>
        <begin position="170"/>
        <end position="189"/>
    </location>
</feature>
<dbReference type="Proteomes" id="UP000318359">
    <property type="component" value="Unassembled WGS sequence"/>
</dbReference>
<organism evidence="2 3">
    <name type="scientific">SAR86 cluster bacterium</name>
    <dbReference type="NCBI Taxonomy" id="2030880"/>
    <lineage>
        <taxon>Bacteria</taxon>
        <taxon>Pseudomonadati</taxon>
        <taxon>Pseudomonadota</taxon>
        <taxon>Gammaproteobacteria</taxon>
        <taxon>SAR86 cluster</taxon>
    </lineage>
</organism>
<feature type="transmembrane region" description="Helical" evidence="1">
    <location>
        <begin position="35"/>
        <end position="56"/>
    </location>
</feature>
<dbReference type="Pfam" id="PF06966">
    <property type="entry name" value="DUF1295"/>
    <property type="match status" value="1"/>
</dbReference>
<gene>
    <name evidence="2" type="ORF">EVB00_00920</name>
</gene>
<dbReference type="Gene3D" id="1.20.120.1630">
    <property type="match status" value="1"/>
</dbReference>